<evidence type="ECO:0000256" key="1">
    <source>
        <dbReference type="ARBA" id="ARBA00001964"/>
    </source>
</evidence>
<protein>
    <submittedName>
        <fullName evidence="5">Thiamine pyrophosphate-dependent dehydrogenase E1 component subunit alpha</fullName>
    </submittedName>
</protein>
<evidence type="ECO:0000256" key="3">
    <source>
        <dbReference type="ARBA" id="ARBA00023052"/>
    </source>
</evidence>
<dbReference type="SUPFAM" id="SSF52518">
    <property type="entry name" value="Thiamin diphosphate-binding fold (THDP-binding)"/>
    <property type="match status" value="1"/>
</dbReference>
<dbReference type="EMBL" id="JBHUCO010000044">
    <property type="protein sequence ID" value="MFD1522073.1"/>
    <property type="molecule type" value="Genomic_DNA"/>
</dbReference>
<dbReference type="CDD" id="cd02000">
    <property type="entry name" value="TPP_E1_PDC_ADC_BCADC"/>
    <property type="match status" value="1"/>
</dbReference>
<dbReference type="PANTHER" id="PTHR11516:SF60">
    <property type="entry name" value="PYRUVATE DEHYDROGENASE E1 COMPONENT SUBUNIT ALPHA"/>
    <property type="match status" value="1"/>
</dbReference>
<comment type="cofactor">
    <cofactor evidence="1">
        <name>thiamine diphosphate</name>
        <dbReference type="ChEBI" id="CHEBI:58937"/>
    </cofactor>
</comment>
<accession>A0ABW4F3C7</accession>
<evidence type="ECO:0000256" key="2">
    <source>
        <dbReference type="ARBA" id="ARBA00023002"/>
    </source>
</evidence>
<feature type="domain" description="Dehydrogenase E1 component" evidence="4">
    <location>
        <begin position="15"/>
        <end position="331"/>
    </location>
</feature>
<comment type="caution">
    <text evidence="5">The sequence shown here is derived from an EMBL/GenBank/DDBJ whole genome shotgun (WGS) entry which is preliminary data.</text>
</comment>
<evidence type="ECO:0000259" key="4">
    <source>
        <dbReference type="Pfam" id="PF00676"/>
    </source>
</evidence>
<sequence>MSGLPSERLVELYTQMVRIREFEERVKRTFAEHPGVIRGHTHLADGAEASIVGSIAAIGEGDQLMATYRCHGYPIALGSDTAAMMAEIYGRSTGTCKGYGGSMHLADPARGFLGTSGIVGQNIPQGTGAAYAAQLRGRGEVVLTFFGDGASKQGAFHESLNIAAVWKLPVIFIMENNSFSATVRTEQEDANAAAGEPLSMKAKAYSIPGVTIDGSDVLAVHEAVSTAVARARAGDGPTLIESRVYRLSAHGNSIAPPGVPLHYPEHEAISKYGAVEEYEAAKRGDPIPRLRAHLVEIGALTAERATEIIEAAQAEMQHAVEFGLKSPYPEPHEALAYVHA</sequence>
<keyword evidence="3" id="KW-0786">Thiamine pyrophosphate</keyword>
<keyword evidence="6" id="KW-1185">Reference proteome</keyword>
<proteinExistence type="predicted"/>
<reference evidence="6" key="1">
    <citation type="journal article" date="2019" name="Int. J. Syst. Evol. Microbiol.">
        <title>The Global Catalogue of Microorganisms (GCM) 10K type strain sequencing project: providing services to taxonomists for standard genome sequencing and annotation.</title>
        <authorList>
            <consortium name="The Broad Institute Genomics Platform"/>
            <consortium name="The Broad Institute Genome Sequencing Center for Infectious Disease"/>
            <person name="Wu L."/>
            <person name="Ma J."/>
        </authorList>
    </citation>
    <scope>NUCLEOTIDE SEQUENCE [LARGE SCALE GENOMIC DNA]</scope>
    <source>
        <strain evidence="6">CCM 7043</strain>
    </source>
</reference>
<evidence type="ECO:0000313" key="5">
    <source>
        <dbReference type="EMBL" id="MFD1522073.1"/>
    </source>
</evidence>
<dbReference type="Pfam" id="PF00676">
    <property type="entry name" value="E1_dh"/>
    <property type="match status" value="1"/>
</dbReference>
<dbReference type="InterPro" id="IPR029061">
    <property type="entry name" value="THDP-binding"/>
</dbReference>
<dbReference type="PANTHER" id="PTHR11516">
    <property type="entry name" value="PYRUVATE DEHYDROGENASE E1 COMPONENT, ALPHA SUBUNIT BACTERIAL AND ORGANELLAR"/>
    <property type="match status" value="1"/>
</dbReference>
<dbReference type="RefSeq" id="WP_344729921.1">
    <property type="nucleotide sequence ID" value="NZ_BAAAUS010000064.1"/>
</dbReference>
<dbReference type="InterPro" id="IPR001017">
    <property type="entry name" value="DH_E1"/>
</dbReference>
<dbReference type="Gene3D" id="3.40.50.970">
    <property type="match status" value="1"/>
</dbReference>
<gene>
    <name evidence="5" type="ORF">ACFSJD_31570</name>
</gene>
<evidence type="ECO:0000313" key="6">
    <source>
        <dbReference type="Proteomes" id="UP001597114"/>
    </source>
</evidence>
<name>A0ABW4F3C7_9PSEU</name>
<dbReference type="Proteomes" id="UP001597114">
    <property type="component" value="Unassembled WGS sequence"/>
</dbReference>
<dbReference type="InterPro" id="IPR050642">
    <property type="entry name" value="PDH_E1_Alpha_Subunit"/>
</dbReference>
<organism evidence="5 6">
    <name type="scientific">Pseudonocardia yunnanensis</name>
    <dbReference type="NCBI Taxonomy" id="58107"/>
    <lineage>
        <taxon>Bacteria</taxon>
        <taxon>Bacillati</taxon>
        <taxon>Actinomycetota</taxon>
        <taxon>Actinomycetes</taxon>
        <taxon>Pseudonocardiales</taxon>
        <taxon>Pseudonocardiaceae</taxon>
        <taxon>Pseudonocardia</taxon>
    </lineage>
</organism>
<keyword evidence="2" id="KW-0560">Oxidoreductase</keyword>